<keyword evidence="16" id="KW-1185">Reference proteome</keyword>
<comment type="cofactor">
    <cofactor evidence="1">
        <name>Ca(2+)</name>
        <dbReference type="ChEBI" id="CHEBI:29108"/>
    </cofactor>
</comment>
<keyword evidence="7 13" id="KW-0732">Signal</keyword>
<feature type="active site" description="Charge relay system" evidence="11">
    <location>
        <position position="129"/>
    </location>
</feature>
<dbReference type="InterPro" id="IPR010259">
    <property type="entry name" value="S8pro/Inhibitor_I9"/>
</dbReference>
<dbReference type="SUPFAM" id="SSF52743">
    <property type="entry name" value="Subtilisin-like"/>
    <property type="match status" value="1"/>
</dbReference>
<evidence type="ECO:0000313" key="16">
    <source>
        <dbReference type="Proteomes" id="UP001596494"/>
    </source>
</evidence>
<dbReference type="InterPro" id="IPR000209">
    <property type="entry name" value="Peptidase_S8/S53_dom"/>
</dbReference>
<feature type="domain" description="SLH" evidence="14">
    <location>
        <begin position="377"/>
        <end position="440"/>
    </location>
</feature>
<dbReference type="PROSITE" id="PS00137">
    <property type="entry name" value="SUBTILASE_HIS"/>
    <property type="match status" value="1"/>
</dbReference>
<protein>
    <submittedName>
        <fullName evidence="15">S8 family serine peptidase</fullName>
    </submittedName>
</protein>
<dbReference type="InterPro" id="IPR015500">
    <property type="entry name" value="Peptidase_S8_subtilisin-rel"/>
</dbReference>
<feature type="domain" description="SLH" evidence="14">
    <location>
        <begin position="441"/>
        <end position="496"/>
    </location>
</feature>
<feature type="active site" description="Charge relay system" evidence="11">
    <location>
        <position position="160"/>
    </location>
</feature>
<feature type="active site" description="Charge relay system" evidence="11">
    <location>
        <position position="324"/>
    </location>
</feature>
<dbReference type="EMBL" id="JBHTBY010000011">
    <property type="protein sequence ID" value="MFC7321859.1"/>
    <property type="molecule type" value="Genomic_DNA"/>
</dbReference>
<evidence type="ECO:0000256" key="8">
    <source>
        <dbReference type="ARBA" id="ARBA00022801"/>
    </source>
</evidence>
<dbReference type="RefSeq" id="WP_289215797.1">
    <property type="nucleotide sequence ID" value="NZ_JAPVRC010000004.1"/>
</dbReference>
<organism evidence="15 16">
    <name type="scientific">Halobacillus campisalis</name>
    <dbReference type="NCBI Taxonomy" id="435909"/>
    <lineage>
        <taxon>Bacteria</taxon>
        <taxon>Bacillati</taxon>
        <taxon>Bacillota</taxon>
        <taxon>Bacilli</taxon>
        <taxon>Bacillales</taxon>
        <taxon>Bacillaceae</taxon>
        <taxon>Halobacillus</taxon>
    </lineage>
</organism>
<dbReference type="InterPro" id="IPR001119">
    <property type="entry name" value="SLH_dom"/>
</dbReference>
<accession>A0ABW2K506</accession>
<dbReference type="PROSITE" id="PS00136">
    <property type="entry name" value="SUBTILASE_ASP"/>
    <property type="match status" value="1"/>
</dbReference>
<keyword evidence="8 11" id="KW-0378">Hydrolase</keyword>
<sequence length="555" mass="60678">MKKFIIICMFILFISYVFSGNQEVSASIESTDEKQRVIIGFEEKVEEEVLSEIPYDLHHTYDSFNAVAVSIPVESISNLERQPEIKWIESDQKVSANAQKIDWGYESINTNLSYNWGLTGKGINVAVIDTGIDEEHPDLNIKGGKNFIDTSSSYDDDNGHGTHVAGVIGAKDNSIGIIGVAPQANLYALKALDREGEGWEAEIIAGVQWAVENKMDVINLSLTSCKSSEAMRRVLNEAEKDGISVVAASGNKLLCSGEYLNDVMYPARYSSVISVGAVDRNKERALFSYGGDSLDFVAPGESIYSTYTGSQSGGGAYETLNGTSMAAPYVSGIIALHKQAFPNLSLGDIEQMMIDHSVDLGERGKDFKYGHGLIQSLERPFLDVPTNPWFEPYLKSLYSNNVIKGFTDGTFRPNTEISREEAITMVGRALKLDGTKRPSGFPDVEAGSYSSGYIASAEEMGIIEGLPSGDFEPEKSIKRADIALIIQRAYQLNGDTSIHGYTDVEDDFYAKDAISKLSSGDIITGYPDGTFRPRSNVTRSEFTSLLAKADEPSLR</sequence>
<dbReference type="SUPFAM" id="SSF54897">
    <property type="entry name" value="Protease propeptides/inhibitors"/>
    <property type="match status" value="1"/>
</dbReference>
<dbReference type="Proteomes" id="UP001596494">
    <property type="component" value="Unassembled WGS sequence"/>
</dbReference>
<dbReference type="Pfam" id="PF00082">
    <property type="entry name" value="Peptidase_S8"/>
    <property type="match status" value="1"/>
</dbReference>
<dbReference type="PRINTS" id="PR00723">
    <property type="entry name" value="SUBTILISIN"/>
</dbReference>
<evidence type="ECO:0000256" key="7">
    <source>
        <dbReference type="ARBA" id="ARBA00022729"/>
    </source>
</evidence>
<dbReference type="Pfam" id="PF00395">
    <property type="entry name" value="SLH"/>
    <property type="match status" value="3"/>
</dbReference>
<comment type="caution">
    <text evidence="15">The sequence shown here is derived from an EMBL/GenBank/DDBJ whole genome shotgun (WGS) entry which is preliminary data.</text>
</comment>
<comment type="subcellular location">
    <subcellularLocation>
        <location evidence="2">Secreted</location>
    </subcellularLocation>
</comment>
<proteinExistence type="inferred from homology"/>
<dbReference type="CDD" id="cd07477">
    <property type="entry name" value="Peptidases_S8_Subtilisin_subset"/>
    <property type="match status" value="1"/>
</dbReference>
<dbReference type="PANTHER" id="PTHR43806:SF11">
    <property type="entry name" value="CEREVISIN-RELATED"/>
    <property type="match status" value="1"/>
</dbReference>
<feature type="domain" description="SLH" evidence="14">
    <location>
        <begin position="497"/>
        <end position="555"/>
    </location>
</feature>
<evidence type="ECO:0000256" key="5">
    <source>
        <dbReference type="ARBA" id="ARBA00022670"/>
    </source>
</evidence>
<evidence type="ECO:0000256" key="2">
    <source>
        <dbReference type="ARBA" id="ARBA00004613"/>
    </source>
</evidence>
<dbReference type="InterPro" id="IPR036852">
    <property type="entry name" value="Peptidase_S8/S53_dom_sf"/>
</dbReference>
<evidence type="ECO:0000256" key="4">
    <source>
        <dbReference type="ARBA" id="ARBA00022525"/>
    </source>
</evidence>
<dbReference type="Gene3D" id="3.40.50.200">
    <property type="entry name" value="Peptidase S8/S53 domain"/>
    <property type="match status" value="1"/>
</dbReference>
<comment type="similarity">
    <text evidence="3 11 12">Belongs to the peptidase S8 family.</text>
</comment>
<keyword evidence="10" id="KW-0106">Calcium</keyword>
<dbReference type="InterPro" id="IPR037045">
    <property type="entry name" value="S8pro/Inhibitor_I9_sf"/>
</dbReference>
<dbReference type="PROSITE" id="PS51892">
    <property type="entry name" value="SUBTILASE"/>
    <property type="match status" value="1"/>
</dbReference>
<dbReference type="InterPro" id="IPR023827">
    <property type="entry name" value="Peptidase_S8_Asp-AS"/>
</dbReference>
<dbReference type="InterPro" id="IPR034202">
    <property type="entry name" value="Subtilisin_Carlsberg-like"/>
</dbReference>
<dbReference type="Pfam" id="PF05922">
    <property type="entry name" value="Inhibitor_I9"/>
    <property type="match status" value="1"/>
</dbReference>
<feature type="chain" id="PRO_5046479014" evidence="13">
    <location>
        <begin position="20"/>
        <end position="555"/>
    </location>
</feature>
<dbReference type="InterPro" id="IPR023828">
    <property type="entry name" value="Peptidase_S8_Ser-AS"/>
</dbReference>
<evidence type="ECO:0000256" key="9">
    <source>
        <dbReference type="ARBA" id="ARBA00022825"/>
    </source>
</evidence>
<evidence type="ECO:0000256" key="12">
    <source>
        <dbReference type="RuleBase" id="RU003355"/>
    </source>
</evidence>
<dbReference type="InterPro" id="IPR050131">
    <property type="entry name" value="Peptidase_S8_subtilisin-like"/>
</dbReference>
<name>A0ABW2K506_9BACI</name>
<dbReference type="PROSITE" id="PS51272">
    <property type="entry name" value="SLH"/>
    <property type="match status" value="3"/>
</dbReference>
<dbReference type="Gene3D" id="3.30.70.80">
    <property type="entry name" value="Peptidase S8 propeptide/proteinase inhibitor I9"/>
    <property type="match status" value="1"/>
</dbReference>
<evidence type="ECO:0000256" key="6">
    <source>
        <dbReference type="ARBA" id="ARBA00022723"/>
    </source>
</evidence>
<dbReference type="PROSITE" id="PS00138">
    <property type="entry name" value="SUBTILASE_SER"/>
    <property type="match status" value="1"/>
</dbReference>
<keyword evidence="6" id="KW-0479">Metal-binding</keyword>
<dbReference type="PANTHER" id="PTHR43806">
    <property type="entry name" value="PEPTIDASE S8"/>
    <property type="match status" value="1"/>
</dbReference>
<evidence type="ECO:0000313" key="15">
    <source>
        <dbReference type="EMBL" id="MFC7321859.1"/>
    </source>
</evidence>
<keyword evidence="9 11" id="KW-0720">Serine protease</keyword>
<evidence type="ECO:0000259" key="14">
    <source>
        <dbReference type="PROSITE" id="PS51272"/>
    </source>
</evidence>
<keyword evidence="5 11" id="KW-0645">Protease</keyword>
<evidence type="ECO:0000256" key="13">
    <source>
        <dbReference type="SAM" id="SignalP"/>
    </source>
</evidence>
<feature type="signal peptide" evidence="13">
    <location>
        <begin position="1"/>
        <end position="19"/>
    </location>
</feature>
<evidence type="ECO:0000256" key="3">
    <source>
        <dbReference type="ARBA" id="ARBA00011073"/>
    </source>
</evidence>
<evidence type="ECO:0000256" key="10">
    <source>
        <dbReference type="ARBA" id="ARBA00022837"/>
    </source>
</evidence>
<keyword evidence="4" id="KW-0964">Secreted</keyword>
<dbReference type="InterPro" id="IPR022398">
    <property type="entry name" value="Peptidase_S8_His-AS"/>
</dbReference>
<evidence type="ECO:0000256" key="11">
    <source>
        <dbReference type="PROSITE-ProRule" id="PRU01240"/>
    </source>
</evidence>
<evidence type="ECO:0000256" key="1">
    <source>
        <dbReference type="ARBA" id="ARBA00001913"/>
    </source>
</evidence>
<reference evidence="16" key="1">
    <citation type="journal article" date="2019" name="Int. J. Syst. Evol. Microbiol.">
        <title>The Global Catalogue of Microorganisms (GCM) 10K type strain sequencing project: providing services to taxonomists for standard genome sequencing and annotation.</title>
        <authorList>
            <consortium name="The Broad Institute Genomics Platform"/>
            <consortium name="The Broad Institute Genome Sequencing Center for Infectious Disease"/>
            <person name="Wu L."/>
            <person name="Ma J."/>
        </authorList>
    </citation>
    <scope>NUCLEOTIDE SEQUENCE [LARGE SCALE GENOMIC DNA]</scope>
    <source>
        <strain evidence="16">CCUG 73951</strain>
    </source>
</reference>
<gene>
    <name evidence="15" type="ORF">ACFQMN_13305</name>
</gene>